<protein>
    <submittedName>
        <fullName evidence="1">Uncharacterized protein</fullName>
    </submittedName>
</protein>
<organism evidence="1 2">
    <name type="scientific">Alsobacter ponti</name>
    <dbReference type="NCBI Taxonomy" id="2962936"/>
    <lineage>
        <taxon>Bacteria</taxon>
        <taxon>Pseudomonadati</taxon>
        <taxon>Pseudomonadota</taxon>
        <taxon>Alphaproteobacteria</taxon>
        <taxon>Hyphomicrobiales</taxon>
        <taxon>Alsobacteraceae</taxon>
        <taxon>Alsobacter</taxon>
    </lineage>
</organism>
<evidence type="ECO:0000313" key="2">
    <source>
        <dbReference type="Proteomes" id="UP001205890"/>
    </source>
</evidence>
<dbReference type="RefSeq" id="WP_254739174.1">
    <property type="nucleotide sequence ID" value="NZ_JANCLU010000003.1"/>
</dbReference>
<proteinExistence type="predicted"/>
<sequence>MSATQIHIVDAAAGLILVVCSDGSRVLFGSHVGLGTPNEAVQRIFEILEDGAIDYFIHECAEPQGVPVIDALVEFFPVKMCLERTGADVDAPQFYRNIRGERRVETLDASEIYELGETQLRILQAEAARPGRPHRPVALHVMHGEGRLASSAMCCGATSGLDWRDIAATDPDLQAACMIVHGSRPLDVVLTARDLGIASAEPLRAIAPSTVVLGADPGGATSLRGAARELYSHFARGNGAGLVELTRAAWTTLVLDGDGVRIEREDRPMTKVA</sequence>
<gene>
    <name evidence="1" type="ORF">NK718_04825</name>
</gene>
<accession>A0ABT1L8M5</accession>
<dbReference type="Proteomes" id="UP001205890">
    <property type="component" value="Unassembled WGS sequence"/>
</dbReference>
<evidence type="ECO:0000313" key="1">
    <source>
        <dbReference type="EMBL" id="MCP8937829.1"/>
    </source>
</evidence>
<name>A0ABT1L8M5_9HYPH</name>
<dbReference type="EMBL" id="JANCLU010000003">
    <property type="protein sequence ID" value="MCP8937829.1"/>
    <property type="molecule type" value="Genomic_DNA"/>
</dbReference>
<keyword evidence="2" id="KW-1185">Reference proteome</keyword>
<comment type="caution">
    <text evidence="1">The sequence shown here is derived from an EMBL/GenBank/DDBJ whole genome shotgun (WGS) entry which is preliminary data.</text>
</comment>
<reference evidence="1 2" key="1">
    <citation type="submission" date="2022-07" db="EMBL/GenBank/DDBJ databases">
        <authorList>
            <person name="Li W.-J."/>
            <person name="Deng Q.-Q."/>
        </authorList>
    </citation>
    <scope>NUCLEOTIDE SEQUENCE [LARGE SCALE GENOMIC DNA]</scope>
    <source>
        <strain evidence="1 2">SYSU M60028</strain>
    </source>
</reference>